<evidence type="ECO:0000313" key="3">
    <source>
        <dbReference type="EMBL" id="PYE84211.1"/>
    </source>
</evidence>
<dbReference type="AlphaFoldDB" id="A0A318SQM7"/>
<feature type="transmembrane region" description="Helical" evidence="1">
    <location>
        <begin position="38"/>
        <end position="56"/>
    </location>
</feature>
<organism evidence="3 4">
    <name type="scientific">Pseudoroseicyclus aestuarii</name>
    <dbReference type="NCBI Taxonomy" id="1795041"/>
    <lineage>
        <taxon>Bacteria</taxon>
        <taxon>Pseudomonadati</taxon>
        <taxon>Pseudomonadota</taxon>
        <taxon>Alphaproteobacteria</taxon>
        <taxon>Rhodobacterales</taxon>
        <taxon>Paracoccaceae</taxon>
        <taxon>Pseudoroseicyclus</taxon>
    </lineage>
</organism>
<keyword evidence="4" id="KW-1185">Reference proteome</keyword>
<feature type="transmembrane region" description="Helical" evidence="1">
    <location>
        <begin position="63"/>
        <end position="86"/>
    </location>
</feature>
<dbReference type="InterPro" id="IPR007038">
    <property type="entry name" value="HupE_UreJ"/>
</dbReference>
<feature type="transmembrane region" description="Helical" evidence="1">
    <location>
        <begin position="92"/>
        <end position="125"/>
    </location>
</feature>
<feature type="signal peptide" evidence="2">
    <location>
        <begin position="1"/>
        <end position="20"/>
    </location>
</feature>
<keyword evidence="1" id="KW-1133">Transmembrane helix</keyword>
<evidence type="ECO:0000313" key="4">
    <source>
        <dbReference type="Proteomes" id="UP000248311"/>
    </source>
</evidence>
<feature type="transmembrane region" description="Helical" evidence="1">
    <location>
        <begin position="173"/>
        <end position="191"/>
    </location>
</feature>
<dbReference type="RefSeq" id="WP_110813331.1">
    <property type="nucleotide sequence ID" value="NZ_QJTE01000002.1"/>
</dbReference>
<feature type="transmembrane region" description="Helical" evidence="1">
    <location>
        <begin position="137"/>
        <end position="161"/>
    </location>
</feature>
<keyword evidence="1" id="KW-0472">Membrane</keyword>
<dbReference type="OrthoDB" id="9808192at2"/>
<sequence>MTRSLLLAALALTLASPAAAHLAPGEHGSFAAGVSHPLFGADHVLAMVVVGIWAALIGGRATWAVPLAFVGAMGVGYGLALAGTPLPLVEPVILASMIVFGALVALTLSMPLPAAMATAAFFGLFHGHAHGGELGEAGALAFGLGFVLATAALHAGGVALGSALARARVETGLPARIVGGAAALAGLVIAFG</sequence>
<keyword evidence="1" id="KW-0812">Transmembrane</keyword>
<gene>
    <name evidence="3" type="ORF">DFP88_1023</name>
</gene>
<name>A0A318SQM7_9RHOB</name>
<dbReference type="Proteomes" id="UP000248311">
    <property type="component" value="Unassembled WGS sequence"/>
</dbReference>
<evidence type="ECO:0000256" key="1">
    <source>
        <dbReference type="SAM" id="Phobius"/>
    </source>
</evidence>
<evidence type="ECO:0000256" key="2">
    <source>
        <dbReference type="SAM" id="SignalP"/>
    </source>
</evidence>
<keyword evidence="2" id="KW-0732">Signal</keyword>
<protein>
    <submittedName>
        <fullName evidence="3">Urease accessory protein</fullName>
    </submittedName>
</protein>
<accession>A0A318SQM7</accession>
<feature type="chain" id="PRO_5016301997" evidence="2">
    <location>
        <begin position="21"/>
        <end position="192"/>
    </location>
</feature>
<dbReference type="EMBL" id="QJTE01000002">
    <property type="protein sequence ID" value="PYE84211.1"/>
    <property type="molecule type" value="Genomic_DNA"/>
</dbReference>
<dbReference type="Pfam" id="PF04955">
    <property type="entry name" value="HupE_UreJ"/>
    <property type="match status" value="1"/>
</dbReference>
<proteinExistence type="predicted"/>
<dbReference type="PIRSF" id="PIRSF016919">
    <property type="entry name" value="HupE_UreJ"/>
    <property type="match status" value="1"/>
</dbReference>
<comment type="caution">
    <text evidence="3">The sequence shown here is derived from an EMBL/GenBank/DDBJ whole genome shotgun (WGS) entry which is preliminary data.</text>
</comment>
<reference evidence="3 4" key="1">
    <citation type="submission" date="2018-06" db="EMBL/GenBank/DDBJ databases">
        <title>Genomic Encyclopedia of Type Strains, Phase III (KMG-III): the genomes of soil and plant-associated and newly described type strains.</title>
        <authorList>
            <person name="Whitman W."/>
        </authorList>
    </citation>
    <scope>NUCLEOTIDE SEQUENCE [LARGE SCALE GENOMIC DNA]</scope>
    <source>
        <strain evidence="3 4">CECT 9025</strain>
    </source>
</reference>